<feature type="domain" description="GST C-terminal" evidence="5">
    <location>
        <begin position="85"/>
        <end position="209"/>
    </location>
</feature>
<evidence type="ECO:0000256" key="1">
    <source>
        <dbReference type="ARBA" id="ARBA00011055"/>
    </source>
</evidence>
<dbReference type="SUPFAM" id="SSF52833">
    <property type="entry name" value="Thioredoxin-like"/>
    <property type="match status" value="1"/>
</dbReference>
<dbReference type="InterPro" id="IPR003080">
    <property type="entry name" value="GST_alpha"/>
</dbReference>
<dbReference type="InterPro" id="IPR004046">
    <property type="entry name" value="GST_C"/>
</dbReference>
<evidence type="ECO:0000256" key="3">
    <source>
        <dbReference type="ARBA" id="ARBA00022679"/>
    </source>
</evidence>
<dbReference type="CDD" id="cd03208">
    <property type="entry name" value="GST_C_Alpha"/>
    <property type="match status" value="1"/>
</dbReference>
<sequence>MSGKPRLTYVNGRGRMESIRWLLSAAGVEFEEIFLETREQLLKLCQDGSLLFHQLPLVEIDGMKLVQCRAILSYIAGKYNLYGKDLKERALIDMYVEGISDLMQLILVFPFSPPAAKEENLATIAEKATERYFPVFEKVLKQHGQDFLVGNRFSWADVQLMEAILAVEEKVPSVLSGFPQLQAFKTKMSNMPTIKKFLQPGSPRKPPPDEHYVATVKKIFKLN</sequence>
<dbReference type="OrthoDB" id="414243at2759"/>
<protein>
    <recommendedName>
        <fullName evidence="2">glutathione transferase</fullName>
        <ecNumber evidence="2">2.5.1.18</ecNumber>
    </recommendedName>
</protein>
<dbReference type="PROSITE" id="PS50405">
    <property type="entry name" value="GST_CTER"/>
    <property type="match status" value="1"/>
</dbReference>
<dbReference type="PANTHER" id="PTHR11571">
    <property type="entry name" value="GLUTATHIONE S-TRANSFERASE"/>
    <property type="match status" value="1"/>
</dbReference>
<evidence type="ECO:0000259" key="4">
    <source>
        <dbReference type="PROSITE" id="PS50404"/>
    </source>
</evidence>
<dbReference type="FunFam" id="1.20.1050.10:FF:000005">
    <property type="entry name" value="Glutathione S-transferase A1"/>
    <property type="match status" value="1"/>
</dbReference>
<dbReference type="GO" id="GO:0004364">
    <property type="term" value="F:glutathione transferase activity"/>
    <property type="evidence" value="ECO:0007669"/>
    <property type="project" value="UniProtKB-EC"/>
</dbReference>
<evidence type="ECO:0000313" key="6">
    <source>
        <dbReference type="EMBL" id="AKN79727.1"/>
    </source>
</evidence>
<keyword evidence="3 6" id="KW-0808">Transferase</keyword>
<dbReference type="InterPro" id="IPR036282">
    <property type="entry name" value="Glutathione-S-Trfase_C_sf"/>
</dbReference>
<evidence type="ECO:0000259" key="5">
    <source>
        <dbReference type="PROSITE" id="PS50405"/>
    </source>
</evidence>
<dbReference type="Gene3D" id="1.20.1050.10">
    <property type="match status" value="1"/>
</dbReference>
<evidence type="ECO:0000256" key="2">
    <source>
        <dbReference type="ARBA" id="ARBA00012452"/>
    </source>
</evidence>
<dbReference type="InterPro" id="IPR050213">
    <property type="entry name" value="GST_superfamily"/>
</dbReference>
<dbReference type="InterPro" id="IPR036249">
    <property type="entry name" value="Thioredoxin-like_sf"/>
</dbReference>
<dbReference type="InterPro" id="IPR040079">
    <property type="entry name" value="Glutathione_S-Trfase"/>
</dbReference>
<dbReference type="PRINTS" id="PR01266">
    <property type="entry name" value="GSTRNSFRASEA"/>
</dbReference>
<proteinExistence type="evidence at transcript level"/>
<dbReference type="SFLD" id="SFLDG00363">
    <property type="entry name" value="AMPS_(cytGST):_Alpha-__Mu-__Pi"/>
    <property type="match status" value="1"/>
</dbReference>
<dbReference type="InterPro" id="IPR010987">
    <property type="entry name" value="Glutathione-S-Trfase_C-like"/>
</dbReference>
<dbReference type="VEuPathDB" id="HostDB:geneid_395612"/>
<dbReference type="SFLD" id="SFLDG01205">
    <property type="entry name" value="AMPS.1"/>
    <property type="match status" value="1"/>
</dbReference>
<comment type="similarity">
    <text evidence="1">Belongs to the GST superfamily. Alpha family.</text>
</comment>
<dbReference type="AlphaFoldDB" id="A0A0H4CPX0"/>
<dbReference type="PROSITE" id="PS50404">
    <property type="entry name" value="GST_NTER"/>
    <property type="match status" value="1"/>
</dbReference>
<dbReference type="Pfam" id="PF14497">
    <property type="entry name" value="GST_C_3"/>
    <property type="match status" value="1"/>
</dbReference>
<dbReference type="Gene3D" id="3.40.30.10">
    <property type="entry name" value="Glutaredoxin"/>
    <property type="match status" value="1"/>
</dbReference>
<name>A0A0H4CPX0_CHICK</name>
<dbReference type="Pfam" id="PF02798">
    <property type="entry name" value="GST_N"/>
    <property type="match status" value="1"/>
</dbReference>
<dbReference type="SFLD" id="SFLDS00019">
    <property type="entry name" value="Glutathione_Transferase_(cytos"/>
    <property type="match status" value="1"/>
</dbReference>
<gene>
    <name evidence="6" type="primary">GSTA3</name>
</gene>
<dbReference type="EMBL" id="KP686393">
    <property type="protein sequence ID" value="AKN79727.1"/>
    <property type="molecule type" value="mRNA"/>
</dbReference>
<reference evidence="6" key="1">
    <citation type="submission" date="2015-01" db="EMBL/GenBank/DDBJ databases">
        <authorList>
            <person name="Peer S.M."/>
            <person name="Ing N.H."/>
        </authorList>
    </citation>
    <scope>NUCLEOTIDE SEQUENCE</scope>
    <source>
        <tissue evidence="6">Testis</tissue>
    </source>
</reference>
<dbReference type="EC" id="2.5.1.18" evidence="2"/>
<dbReference type="InterPro" id="IPR004045">
    <property type="entry name" value="Glutathione_S-Trfase_N"/>
</dbReference>
<feature type="domain" description="GST N-terminal" evidence="4">
    <location>
        <begin position="3"/>
        <end position="83"/>
    </location>
</feature>
<dbReference type="SUPFAM" id="SSF47616">
    <property type="entry name" value="GST C-terminal domain-like"/>
    <property type="match status" value="1"/>
</dbReference>
<accession>A0A0H4CPX0</accession>
<organism evidence="6">
    <name type="scientific">Gallus gallus</name>
    <name type="common">Chicken</name>
    <dbReference type="NCBI Taxonomy" id="9031"/>
    <lineage>
        <taxon>Eukaryota</taxon>
        <taxon>Metazoa</taxon>
        <taxon>Chordata</taxon>
        <taxon>Craniata</taxon>
        <taxon>Vertebrata</taxon>
        <taxon>Euteleostomi</taxon>
        <taxon>Archelosauria</taxon>
        <taxon>Archosauria</taxon>
        <taxon>Dinosauria</taxon>
        <taxon>Saurischia</taxon>
        <taxon>Theropoda</taxon>
        <taxon>Coelurosauria</taxon>
        <taxon>Aves</taxon>
        <taxon>Neognathae</taxon>
        <taxon>Galloanserae</taxon>
        <taxon>Galliformes</taxon>
        <taxon>Phasianidae</taxon>
        <taxon>Phasianinae</taxon>
        <taxon>Gallus</taxon>
    </lineage>
</organism>
<dbReference type="PANTHER" id="PTHR11571:SF107">
    <property type="entry name" value="GLUTATHIONE S-TRANSFERASE A1"/>
    <property type="match status" value="1"/>
</dbReference>